<evidence type="ECO:0000256" key="1">
    <source>
        <dbReference type="ARBA" id="ARBA00007626"/>
    </source>
</evidence>
<comment type="similarity">
    <text evidence="1">Belongs to the PPR family. P subfamily.</text>
</comment>
<evidence type="ECO:0000256" key="2">
    <source>
        <dbReference type="ARBA" id="ARBA00022737"/>
    </source>
</evidence>
<organism evidence="4 5">
    <name type="scientific">Sesamum angolense</name>
    <dbReference type="NCBI Taxonomy" id="2727404"/>
    <lineage>
        <taxon>Eukaryota</taxon>
        <taxon>Viridiplantae</taxon>
        <taxon>Streptophyta</taxon>
        <taxon>Embryophyta</taxon>
        <taxon>Tracheophyta</taxon>
        <taxon>Spermatophyta</taxon>
        <taxon>Magnoliopsida</taxon>
        <taxon>eudicotyledons</taxon>
        <taxon>Gunneridae</taxon>
        <taxon>Pentapetalae</taxon>
        <taxon>asterids</taxon>
        <taxon>lamiids</taxon>
        <taxon>Lamiales</taxon>
        <taxon>Pedaliaceae</taxon>
        <taxon>Sesamum</taxon>
    </lineage>
</organism>
<dbReference type="Pfam" id="PF13041">
    <property type="entry name" value="PPR_2"/>
    <property type="match status" value="1"/>
</dbReference>
<gene>
    <name evidence="4" type="ORF">Sango_3001800</name>
</gene>
<sequence length="96" mass="10472">MFLRLSTKLLNISIASLCRAKQLEKAEAAIIDGIRLGVLPDVVTYNTLITGYCQFVGFDAGYCVIHRMKEAGINPDVVTYNSLMAGHKAAIIIQLS</sequence>
<name>A0AAE1T3Y6_9LAMI</name>
<dbReference type="Proteomes" id="UP001289374">
    <property type="component" value="Unassembled WGS sequence"/>
</dbReference>
<evidence type="ECO:0000256" key="3">
    <source>
        <dbReference type="PROSITE-ProRule" id="PRU00708"/>
    </source>
</evidence>
<reference evidence="4" key="2">
    <citation type="journal article" date="2024" name="Plant">
        <title>Genomic evolution and insights into agronomic trait innovations of Sesamum species.</title>
        <authorList>
            <person name="Miao H."/>
            <person name="Wang L."/>
            <person name="Qu L."/>
            <person name="Liu H."/>
            <person name="Sun Y."/>
            <person name="Le M."/>
            <person name="Wang Q."/>
            <person name="Wei S."/>
            <person name="Zheng Y."/>
            <person name="Lin W."/>
            <person name="Duan Y."/>
            <person name="Cao H."/>
            <person name="Xiong S."/>
            <person name="Wang X."/>
            <person name="Wei L."/>
            <person name="Li C."/>
            <person name="Ma Q."/>
            <person name="Ju M."/>
            <person name="Zhao R."/>
            <person name="Li G."/>
            <person name="Mu C."/>
            <person name="Tian Q."/>
            <person name="Mei H."/>
            <person name="Zhang T."/>
            <person name="Gao T."/>
            <person name="Zhang H."/>
        </authorList>
    </citation>
    <scope>NUCLEOTIDE SEQUENCE</scope>
    <source>
        <strain evidence="4">K16</strain>
    </source>
</reference>
<reference evidence="4" key="1">
    <citation type="submission" date="2020-06" db="EMBL/GenBank/DDBJ databases">
        <authorList>
            <person name="Li T."/>
            <person name="Hu X."/>
            <person name="Zhang T."/>
            <person name="Song X."/>
            <person name="Zhang H."/>
            <person name="Dai N."/>
            <person name="Sheng W."/>
            <person name="Hou X."/>
            <person name="Wei L."/>
        </authorList>
    </citation>
    <scope>NUCLEOTIDE SEQUENCE</scope>
    <source>
        <strain evidence="4">K16</strain>
        <tissue evidence="4">Leaf</tissue>
    </source>
</reference>
<evidence type="ECO:0000313" key="5">
    <source>
        <dbReference type="Proteomes" id="UP001289374"/>
    </source>
</evidence>
<dbReference type="InterPro" id="IPR011990">
    <property type="entry name" value="TPR-like_helical_dom_sf"/>
</dbReference>
<proteinExistence type="inferred from homology"/>
<dbReference type="EMBL" id="JACGWL010000958">
    <property type="protein sequence ID" value="KAK4381091.1"/>
    <property type="molecule type" value="Genomic_DNA"/>
</dbReference>
<accession>A0AAE1T3Y6</accession>
<protein>
    <submittedName>
        <fullName evidence="4">Pentatricopeptide repeat-containing protein</fullName>
    </submittedName>
</protein>
<keyword evidence="5" id="KW-1185">Reference proteome</keyword>
<feature type="repeat" description="PPR" evidence="3">
    <location>
        <begin position="41"/>
        <end position="75"/>
    </location>
</feature>
<dbReference type="PROSITE" id="PS51375">
    <property type="entry name" value="PPR"/>
    <property type="match status" value="1"/>
</dbReference>
<comment type="caution">
    <text evidence="4">The sequence shown here is derived from an EMBL/GenBank/DDBJ whole genome shotgun (WGS) entry which is preliminary data.</text>
</comment>
<dbReference type="PANTHER" id="PTHR47941">
    <property type="entry name" value="PENTATRICOPEPTIDE REPEAT-CONTAINING PROTEIN 3, MITOCHONDRIAL"/>
    <property type="match status" value="1"/>
</dbReference>
<evidence type="ECO:0000313" key="4">
    <source>
        <dbReference type="EMBL" id="KAK4381091.1"/>
    </source>
</evidence>
<dbReference type="NCBIfam" id="TIGR00756">
    <property type="entry name" value="PPR"/>
    <property type="match status" value="1"/>
</dbReference>
<dbReference type="InterPro" id="IPR002885">
    <property type="entry name" value="PPR_rpt"/>
</dbReference>
<keyword evidence="2" id="KW-0677">Repeat</keyword>
<dbReference type="Gene3D" id="1.25.40.10">
    <property type="entry name" value="Tetratricopeptide repeat domain"/>
    <property type="match status" value="1"/>
</dbReference>
<dbReference type="AlphaFoldDB" id="A0AAE1T3Y6"/>